<evidence type="ECO:0000313" key="10">
    <source>
        <dbReference type="EMBL" id="OGY54765.1"/>
    </source>
</evidence>
<dbReference type="Gene3D" id="1.10.287.110">
    <property type="entry name" value="DnaJ domain"/>
    <property type="match status" value="1"/>
</dbReference>
<keyword evidence="4 6" id="KW-0862">Zinc</keyword>
<dbReference type="PANTHER" id="PTHR43096">
    <property type="entry name" value="DNAJ HOMOLOG 1, MITOCHONDRIAL-RELATED"/>
    <property type="match status" value="1"/>
</dbReference>
<dbReference type="GO" id="GO:0042026">
    <property type="term" value="P:protein refolding"/>
    <property type="evidence" value="ECO:0007669"/>
    <property type="project" value="TreeGrafter"/>
</dbReference>
<evidence type="ECO:0000256" key="4">
    <source>
        <dbReference type="ARBA" id="ARBA00022833"/>
    </source>
</evidence>
<evidence type="ECO:0000256" key="3">
    <source>
        <dbReference type="ARBA" id="ARBA00022771"/>
    </source>
</evidence>
<dbReference type="GO" id="GO:0005524">
    <property type="term" value="F:ATP binding"/>
    <property type="evidence" value="ECO:0007669"/>
    <property type="project" value="InterPro"/>
</dbReference>
<feature type="binding site" evidence="6">
    <location>
        <position position="166"/>
    </location>
    <ligand>
        <name>Zn(2+)</name>
        <dbReference type="ChEBI" id="CHEBI:29105"/>
        <label>1</label>
    </ligand>
</feature>
<evidence type="ECO:0000256" key="7">
    <source>
        <dbReference type="PROSITE-ProRule" id="PRU00546"/>
    </source>
</evidence>
<dbReference type="AlphaFoldDB" id="A0A1G1YQY7"/>
<dbReference type="Pfam" id="PF00226">
    <property type="entry name" value="DnaJ"/>
    <property type="match status" value="1"/>
</dbReference>
<comment type="caution">
    <text evidence="10">The sequence shown here is derived from an EMBL/GenBank/DDBJ whole genome shotgun (WGS) entry which is preliminary data.</text>
</comment>
<dbReference type="PROSITE" id="PS51188">
    <property type="entry name" value="ZF_CR"/>
    <property type="match status" value="1"/>
</dbReference>
<feature type="binding site" evidence="6">
    <location>
        <position position="223"/>
    </location>
    <ligand>
        <name>Zn(2+)</name>
        <dbReference type="ChEBI" id="CHEBI:29105"/>
        <label>1</label>
    </ligand>
</feature>
<feature type="binding site" evidence="6">
    <location>
        <position position="169"/>
    </location>
    <ligand>
        <name>Zn(2+)</name>
        <dbReference type="ChEBI" id="CHEBI:29105"/>
        <label>1</label>
    </ligand>
</feature>
<feature type="binding site" evidence="6">
    <location>
        <position position="220"/>
    </location>
    <ligand>
        <name>Zn(2+)</name>
        <dbReference type="ChEBI" id="CHEBI:29105"/>
        <label>1</label>
    </ligand>
</feature>
<dbReference type="InterPro" id="IPR036869">
    <property type="entry name" value="J_dom_sf"/>
</dbReference>
<name>A0A1G1YQY7_9BACT</name>
<dbReference type="GO" id="GO:0008270">
    <property type="term" value="F:zinc ion binding"/>
    <property type="evidence" value="ECO:0007669"/>
    <property type="project" value="UniProtKB-UniRule"/>
</dbReference>
<dbReference type="InterPro" id="IPR002939">
    <property type="entry name" value="DnaJ_C"/>
</dbReference>
<comment type="subunit">
    <text evidence="6">Homodimer.</text>
</comment>
<proteinExistence type="inferred from homology"/>
<dbReference type="SMART" id="SM00271">
    <property type="entry name" value="DnaJ"/>
    <property type="match status" value="1"/>
</dbReference>
<dbReference type="PANTHER" id="PTHR43096:SF52">
    <property type="entry name" value="DNAJ HOMOLOG 1, MITOCHONDRIAL-RELATED"/>
    <property type="match status" value="1"/>
</dbReference>
<evidence type="ECO:0000313" key="11">
    <source>
        <dbReference type="Proteomes" id="UP000178944"/>
    </source>
</evidence>
<dbReference type="GO" id="GO:0005737">
    <property type="term" value="C:cytoplasm"/>
    <property type="evidence" value="ECO:0007669"/>
    <property type="project" value="UniProtKB-SubCell"/>
</dbReference>
<dbReference type="PROSITE" id="PS00636">
    <property type="entry name" value="DNAJ_1"/>
    <property type="match status" value="1"/>
</dbReference>
<dbReference type="Gene3D" id="6.20.20.10">
    <property type="match status" value="2"/>
</dbReference>
<dbReference type="FunFam" id="2.60.260.20:FF:000005">
    <property type="entry name" value="Chaperone protein dnaJ 1, mitochondrial"/>
    <property type="match status" value="1"/>
</dbReference>
<dbReference type="SUPFAM" id="SSF57938">
    <property type="entry name" value="DnaJ/Hsp40 cysteine-rich domain"/>
    <property type="match status" value="1"/>
</dbReference>
<feature type="binding site" evidence="6">
    <location>
        <position position="183"/>
    </location>
    <ligand>
        <name>Zn(2+)</name>
        <dbReference type="ChEBI" id="CHEBI:29105"/>
        <label>2</label>
    </ligand>
</feature>
<feature type="binding site" evidence="6">
    <location>
        <position position="186"/>
    </location>
    <ligand>
        <name>Zn(2+)</name>
        <dbReference type="ChEBI" id="CHEBI:29105"/>
        <label>2</label>
    </ligand>
</feature>
<dbReference type="HAMAP" id="MF_01152">
    <property type="entry name" value="DnaJ"/>
    <property type="match status" value="1"/>
</dbReference>
<evidence type="ECO:0000256" key="1">
    <source>
        <dbReference type="ARBA" id="ARBA00022723"/>
    </source>
</evidence>
<dbReference type="GO" id="GO:0009408">
    <property type="term" value="P:response to heat"/>
    <property type="evidence" value="ECO:0007669"/>
    <property type="project" value="InterPro"/>
</dbReference>
<comment type="domain">
    <text evidence="6">The J domain is necessary and sufficient to stimulate DnaK ATPase activity. Zinc center 1 plays an important role in the autonomous, DnaK-independent chaperone activity of DnaJ. Zinc center 2 is essential for interaction with DnaK and for DnaJ activity.</text>
</comment>
<dbReference type="SUPFAM" id="SSF49493">
    <property type="entry name" value="HSP40/DnaJ peptide-binding domain"/>
    <property type="match status" value="2"/>
</dbReference>
<dbReference type="NCBIfam" id="TIGR02349">
    <property type="entry name" value="DnaJ_bact"/>
    <property type="match status" value="1"/>
</dbReference>
<accession>A0A1G1YQY7</accession>
<dbReference type="InterPro" id="IPR001305">
    <property type="entry name" value="HSP_DnaJ_Cys-rich_dom"/>
</dbReference>
<dbReference type="Pfam" id="PF01556">
    <property type="entry name" value="DnaJ_C"/>
    <property type="match status" value="1"/>
</dbReference>
<evidence type="ECO:0000259" key="8">
    <source>
        <dbReference type="PROSITE" id="PS50076"/>
    </source>
</evidence>
<feature type="zinc finger region" description="CR-type" evidence="7">
    <location>
        <begin position="153"/>
        <end position="232"/>
    </location>
</feature>
<comment type="function">
    <text evidence="6">Participates actively in the response to hyperosmotic and heat shock by preventing the aggregation of stress-denatured proteins and by disaggregating proteins, also in an autonomous, DnaK-independent fashion. Unfolded proteins bind initially to DnaJ; upon interaction with the DnaJ-bound protein, DnaK hydrolyzes its bound ATP, resulting in the formation of a stable complex. GrpE releases ADP from DnaK; ATP binding to DnaK triggers the release of the substrate protein, thus completing the reaction cycle. Several rounds of ATP-dependent interactions between DnaJ, DnaK and GrpE are required for fully efficient folding. Also involved, together with DnaK and GrpE, in the DNA replication of plasmids through activation of initiation proteins.</text>
</comment>
<evidence type="ECO:0000256" key="5">
    <source>
        <dbReference type="ARBA" id="ARBA00023186"/>
    </source>
</evidence>
<dbReference type="CDD" id="cd06257">
    <property type="entry name" value="DnaJ"/>
    <property type="match status" value="1"/>
</dbReference>
<feature type="repeat" description="CXXCXGXG motif" evidence="6">
    <location>
        <begin position="166"/>
        <end position="173"/>
    </location>
</feature>
<dbReference type="SUPFAM" id="SSF46565">
    <property type="entry name" value="Chaperone J-domain"/>
    <property type="match status" value="1"/>
</dbReference>
<comment type="similarity">
    <text evidence="6">Belongs to the DnaJ family.</text>
</comment>
<dbReference type="CDD" id="cd10719">
    <property type="entry name" value="DnaJ_zf"/>
    <property type="match status" value="1"/>
</dbReference>
<keyword evidence="6" id="KW-0346">Stress response</keyword>
<dbReference type="Proteomes" id="UP000178944">
    <property type="component" value="Unassembled WGS sequence"/>
</dbReference>
<keyword evidence="6" id="KW-0235">DNA replication</keyword>
<feature type="domain" description="J" evidence="8">
    <location>
        <begin position="4"/>
        <end position="66"/>
    </location>
</feature>
<feature type="domain" description="CR-type" evidence="9">
    <location>
        <begin position="153"/>
        <end position="232"/>
    </location>
</feature>
<dbReference type="InterPro" id="IPR018253">
    <property type="entry name" value="DnaJ_domain_CS"/>
</dbReference>
<keyword evidence="5 6" id="KW-0143">Chaperone</keyword>
<dbReference type="InterPro" id="IPR012724">
    <property type="entry name" value="DnaJ"/>
</dbReference>
<dbReference type="GO" id="GO:0006260">
    <property type="term" value="P:DNA replication"/>
    <property type="evidence" value="ECO:0007669"/>
    <property type="project" value="UniProtKB-KW"/>
</dbReference>
<dbReference type="InterPro" id="IPR008971">
    <property type="entry name" value="HSP40/DnaJ_pept-bd"/>
</dbReference>
<keyword evidence="1 6" id="KW-0479">Metal-binding</keyword>
<feature type="repeat" description="CXXCXGXG motif" evidence="6">
    <location>
        <begin position="220"/>
        <end position="227"/>
    </location>
</feature>
<gene>
    <name evidence="6" type="primary">dnaJ</name>
    <name evidence="10" type="ORF">A2951_01730</name>
</gene>
<dbReference type="Gene3D" id="2.60.260.20">
    <property type="entry name" value="Urease metallochaperone UreE, N-terminal domain"/>
    <property type="match status" value="2"/>
</dbReference>
<evidence type="ECO:0000259" key="9">
    <source>
        <dbReference type="PROSITE" id="PS51188"/>
    </source>
</evidence>
<keyword evidence="3 6" id="KW-0863">Zinc-finger</keyword>
<feature type="binding site" evidence="6">
    <location>
        <position position="209"/>
    </location>
    <ligand>
        <name>Zn(2+)</name>
        <dbReference type="ChEBI" id="CHEBI:29105"/>
        <label>2</label>
    </ligand>
</feature>
<reference evidence="10 11" key="1">
    <citation type="journal article" date="2016" name="Nat. Commun.">
        <title>Thousands of microbial genomes shed light on interconnected biogeochemical processes in an aquifer system.</title>
        <authorList>
            <person name="Anantharaman K."/>
            <person name="Brown C.T."/>
            <person name="Hug L.A."/>
            <person name="Sharon I."/>
            <person name="Castelle C.J."/>
            <person name="Probst A.J."/>
            <person name="Thomas B.C."/>
            <person name="Singh A."/>
            <person name="Wilkins M.J."/>
            <person name="Karaoz U."/>
            <person name="Brodie E.L."/>
            <person name="Williams K.H."/>
            <person name="Hubbard S.S."/>
            <person name="Banfield J.F."/>
        </authorList>
    </citation>
    <scope>NUCLEOTIDE SEQUENCE [LARGE SCALE GENOMIC DNA]</scope>
</reference>
<dbReference type="EMBL" id="MHIQ01000018">
    <property type="protein sequence ID" value="OGY54765.1"/>
    <property type="molecule type" value="Genomic_DNA"/>
</dbReference>
<evidence type="ECO:0000256" key="6">
    <source>
        <dbReference type="HAMAP-Rule" id="MF_01152"/>
    </source>
</evidence>
<dbReference type="Pfam" id="PF00684">
    <property type="entry name" value="DnaJ_CXXCXGXG"/>
    <property type="match status" value="1"/>
</dbReference>
<organism evidence="10 11">
    <name type="scientific">Candidatus Buchananbacteria bacterium RIFCSPLOWO2_01_FULL_56_15</name>
    <dbReference type="NCBI Taxonomy" id="1797547"/>
    <lineage>
        <taxon>Bacteria</taxon>
        <taxon>Candidatus Buchananiibacteriota</taxon>
    </lineage>
</organism>
<feature type="repeat" description="CXXCXGXG motif" evidence="6">
    <location>
        <begin position="183"/>
        <end position="190"/>
    </location>
</feature>
<dbReference type="GO" id="GO:0031072">
    <property type="term" value="F:heat shock protein binding"/>
    <property type="evidence" value="ECO:0007669"/>
    <property type="project" value="InterPro"/>
</dbReference>
<protein>
    <recommendedName>
        <fullName evidence="6">Chaperone protein DnaJ</fullName>
    </recommendedName>
</protein>
<keyword evidence="2 6" id="KW-0677">Repeat</keyword>
<evidence type="ECO:0000256" key="2">
    <source>
        <dbReference type="ARBA" id="ARBA00022737"/>
    </source>
</evidence>
<sequence>MAKDYYEILGVSRTASPAEIKQAFRKLAHQHHPDKHGGDEQKFKEINAAYQVLSNPEKRRQYDQFGPAYEPGRGQPGFDFNDFASAFGGGRGGQNFSFDFGDVGDLFGDLFGGGSPRFGGEAGRSRQRSGGRTRVGADIEASLTISFEEAVKGVEKAVTLGRDVSCERCQGRGYDADVKLKTCSVCRGTGQVVRQVGFGIGFSAVCSECHGAGTRPEKVCPSCHGQGTTRVNQPLTIKIPAGINSGQAIRLTGRGHAVGGGTAGNLYARVTVTPHPDFQRQGDNIMSDRRISVSQAALGGSVSINTIEGEIKLKIPEGVQSGQEFRLKGKGVPHVNGHGRGDHLVRIIVETPARLNRRQKQLFEQLRDEGL</sequence>
<feature type="repeat" description="CXXCXGXG motif" evidence="6">
    <location>
        <begin position="206"/>
        <end position="213"/>
    </location>
</feature>
<dbReference type="InterPro" id="IPR001623">
    <property type="entry name" value="DnaJ_domain"/>
</dbReference>
<comment type="subcellular location">
    <subcellularLocation>
        <location evidence="6">Cytoplasm</location>
    </subcellularLocation>
</comment>
<comment type="cofactor">
    <cofactor evidence="6">
        <name>Zn(2+)</name>
        <dbReference type="ChEBI" id="CHEBI:29105"/>
    </cofactor>
    <text evidence="6">Binds 2 Zn(2+) ions per monomer.</text>
</comment>
<keyword evidence="6" id="KW-0963">Cytoplasm</keyword>
<dbReference type="GO" id="GO:0051082">
    <property type="term" value="F:unfolded protein binding"/>
    <property type="evidence" value="ECO:0007669"/>
    <property type="project" value="UniProtKB-UniRule"/>
</dbReference>
<feature type="binding site" evidence="6">
    <location>
        <position position="206"/>
    </location>
    <ligand>
        <name>Zn(2+)</name>
        <dbReference type="ChEBI" id="CHEBI:29105"/>
        <label>2</label>
    </ligand>
</feature>
<dbReference type="PROSITE" id="PS50076">
    <property type="entry name" value="DNAJ_2"/>
    <property type="match status" value="1"/>
</dbReference>
<dbReference type="InterPro" id="IPR036410">
    <property type="entry name" value="HSP_DnaJ_Cys-rich_dom_sf"/>
</dbReference>
<dbReference type="CDD" id="cd10747">
    <property type="entry name" value="DnaJ_C"/>
    <property type="match status" value="1"/>
</dbReference>
<dbReference type="NCBIfam" id="NF008035">
    <property type="entry name" value="PRK10767.1"/>
    <property type="match status" value="1"/>
</dbReference>
<dbReference type="PRINTS" id="PR00625">
    <property type="entry name" value="JDOMAIN"/>
</dbReference>